<keyword evidence="6" id="KW-1185">Reference proteome</keyword>
<gene>
    <name evidence="5" type="ORF">SAMN05660836_02587</name>
</gene>
<evidence type="ECO:0000313" key="5">
    <source>
        <dbReference type="EMBL" id="SFN07901.1"/>
    </source>
</evidence>
<dbReference type="GO" id="GO:0043720">
    <property type="term" value="F:3-keto-5-aminohexanoate cleavage activity"/>
    <property type="evidence" value="ECO:0007669"/>
    <property type="project" value="InterPro"/>
</dbReference>
<name>A0A1I4W336_9BACT</name>
<comment type="cofactor">
    <cofactor evidence="1">
        <name>Zn(2+)</name>
        <dbReference type="ChEBI" id="CHEBI:29105"/>
    </cofactor>
</comment>
<dbReference type="EMBL" id="FOUU01000013">
    <property type="protein sequence ID" value="SFN07901.1"/>
    <property type="molecule type" value="Genomic_DNA"/>
</dbReference>
<accession>A0A1I4W336</accession>
<protein>
    <submittedName>
        <fullName evidence="5">Uncharacterized conserved protein, DUF849 family</fullName>
    </submittedName>
</protein>
<dbReference type="Proteomes" id="UP000199611">
    <property type="component" value="Unassembled WGS sequence"/>
</dbReference>
<dbReference type="Pfam" id="PF05853">
    <property type="entry name" value="BKACE"/>
    <property type="match status" value="1"/>
</dbReference>
<evidence type="ECO:0000256" key="3">
    <source>
        <dbReference type="ARBA" id="ARBA00022723"/>
    </source>
</evidence>
<dbReference type="RefSeq" id="WP_093396380.1">
    <property type="nucleotide sequence ID" value="NZ_FOUU01000013.1"/>
</dbReference>
<dbReference type="STRING" id="39841.SAMN05660836_02587"/>
<evidence type="ECO:0000313" key="6">
    <source>
        <dbReference type="Proteomes" id="UP000199611"/>
    </source>
</evidence>
<dbReference type="PANTHER" id="PTHR37418">
    <property type="entry name" value="3-KETO-5-AMINOHEXANOATE CLEAVAGE ENZYME-RELATED"/>
    <property type="match status" value="1"/>
</dbReference>
<keyword evidence="2" id="KW-0808">Transferase</keyword>
<dbReference type="InterPro" id="IPR008567">
    <property type="entry name" value="BKACE"/>
</dbReference>
<keyword evidence="3" id="KW-0479">Metal-binding</keyword>
<dbReference type="GO" id="GO:0046872">
    <property type="term" value="F:metal ion binding"/>
    <property type="evidence" value="ECO:0007669"/>
    <property type="project" value="UniProtKB-KW"/>
</dbReference>
<dbReference type="Gene3D" id="3.20.20.70">
    <property type="entry name" value="Aldolase class I"/>
    <property type="match status" value="1"/>
</dbReference>
<proteinExistence type="predicted"/>
<keyword evidence="4" id="KW-0862">Zinc</keyword>
<evidence type="ECO:0000256" key="4">
    <source>
        <dbReference type="ARBA" id="ARBA00022833"/>
    </source>
</evidence>
<evidence type="ECO:0000256" key="1">
    <source>
        <dbReference type="ARBA" id="ARBA00001947"/>
    </source>
</evidence>
<dbReference type="AlphaFoldDB" id="A0A1I4W336"/>
<evidence type="ECO:0000256" key="2">
    <source>
        <dbReference type="ARBA" id="ARBA00022679"/>
    </source>
</evidence>
<dbReference type="InterPro" id="IPR013785">
    <property type="entry name" value="Aldolase_TIM"/>
</dbReference>
<dbReference type="OrthoDB" id="9155960at2"/>
<reference evidence="5 6" key="1">
    <citation type="submission" date="2016-10" db="EMBL/GenBank/DDBJ databases">
        <authorList>
            <person name="de Groot N.N."/>
        </authorList>
    </citation>
    <scope>NUCLEOTIDE SEQUENCE [LARGE SCALE GENOMIC DNA]</scope>
    <source>
        <strain evidence="5 6">DSM 9990</strain>
    </source>
</reference>
<sequence>MAGNKGNKRIFTAAITGSIHTPSMSPYLPITPEDIIREVVAAYEAGAAVAHIHVRDPITGQPNADQDIYRKVAVEVKKQCNIILAFTTGGKLGEPVESRVKVVSNLSPEMASLNAGSLNFALFHVVDKIKEWKYEWEKEYLEATEDFIFPNTFKTIRQYLEIFYANNTKPEFEIYDLGMINNVAFLLEKGVIKRPLYIQFVLGILGGAPATVENLVYLVQTARKSLGDFEFSVCAAGRHQIPMCTTSLLLGGHVRVGLEDNLYLEKGVLAKSNAEQVGKIIRIARELGIEPATPDEAREILGLKGIDKVNY</sequence>
<dbReference type="PANTHER" id="PTHR37418:SF2">
    <property type="entry name" value="3-KETO-5-AMINOHEXANOATE CLEAVAGE ENZYME"/>
    <property type="match status" value="1"/>
</dbReference>
<organism evidence="5 6">
    <name type="scientific">Thermodesulforhabdus norvegica</name>
    <dbReference type="NCBI Taxonomy" id="39841"/>
    <lineage>
        <taxon>Bacteria</taxon>
        <taxon>Pseudomonadati</taxon>
        <taxon>Thermodesulfobacteriota</taxon>
        <taxon>Syntrophobacteria</taxon>
        <taxon>Syntrophobacterales</taxon>
        <taxon>Thermodesulforhabdaceae</taxon>
        <taxon>Thermodesulforhabdus</taxon>
    </lineage>
</organism>